<dbReference type="InterPro" id="IPR001279">
    <property type="entry name" value="Metallo-B-lactamas"/>
</dbReference>
<dbReference type="Proteomes" id="UP000236742">
    <property type="component" value="Unassembled WGS sequence"/>
</dbReference>
<dbReference type="RefSeq" id="WP_104008613.1">
    <property type="nucleotide sequence ID" value="NZ_FNVD01000011.1"/>
</dbReference>
<dbReference type="InterPro" id="IPR006311">
    <property type="entry name" value="TAT_signal"/>
</dbReference>
<dbReference type="InterPro" id="IPR051013">
    <property type="entry name" value="MBL_superfamily_lactonases"/>
</dbReference>
<accession>A0A1H5XKD2</accession>
<dbReference type="OrthoDB" id="9773738at2"/>
<keyword evidence="7" id="KW-1185">Reference proteome</keyword>
<evidence type="ECO:0000256" key="1">
    <source>
        <dbReference type="ARBA" id="ARBA00007749"/>
    </source>
</evidence>
<reference evidence="6 7" key="1">
    <citation type="submission" date="2016-10" db="EMBL/GenBank/DDBJ databases">
        <authorList>
            <person name="de Groot N.N."/>
        </authorList>
    </citation>
    <scope>NUCLEOTIDE SEQUENCE [LARGE SCALE GENOMIC DNA]</scope>
    <source>
        <strain evidence="6 7">DSM 23413</strain>
    </source>
</reference>
<gene>
    <name evidence="6" type="ORF">SAMN05421751_11191</name>
</gene>
<evidence type="ECO:0000256" key="2">
    <source>
        <dbReference type="ARBA" id="ARBA00022723"/>
    </source>
</evidence>
<dbReference type="PROSITE" id="PS51318">
    <property type="entry name" value="TAT"/>
    <property type="match status" value="1"/>
</dbReference>
<dbReference type="AlphaFoldDB" id="A0A1H5XKD2"/>
<keyword evidence="4" id="KW-0862">Zinc</keyword>
<comment type="similarity">
    <text evidence="1">Belongs to the metallo-beta-lactamase superfamily.</text>
</comment>
<feature type="domain" description="Metallo-beta-lactamase" evidence="5">
    <location>
        <begin position="81"/>
        <end position="278"/>
    </location>
</feature>
<organism evidence="6 7">
    <name type="scientific">Jhaorihella thermophila</name>
    <dbReference type="NCBI Taxonomy" id="488547"/>
    <lineage>
        <taxon>Bacteria</taxon>
        <taxon>Pseudomonadati</taxon>
        <taxon>Pseudomonadota</taxon>
        <taxon>Alphaproteobacteria</taxon>
        <taxon>Rhodobacterales</taxon>
        <taxon>Paracoccaceae</taxon>
        <taxon>Jhaorihella</taxon>
    </lineage>
</organism>
<dbReference type="GO" id="GO:0046872">
    <property type="term" value="F:metal ion binding"/>
    <property type="evidence" value="ECO:0007669"/>
    <property type="project" value="UniProtKB-KW"/>
</dbReference>
<dbReference type="Pfam" id="PF00753">
    <property type="entry name" value="Lactamase_B"/>
    <property type="match status" value="1"/>
</dbReference>
<dbReference type="GO" id="GO:0016787">
    <property type="term" value="F:hydrolase activity"/>
    <property type="evidence" value="ECO:0007669"/>
    <property type="project" value="UniProtKB-KW"/>
</dbReference>
<evidence type="ECO:0000313" key="6">
    <source>
        <dbReference type="EMBL" id="SEG12234.1"/>
    </source>
</evidence>
<dbReference type="SUPFAM" id="SSF56281">
    <property type="entry name" value="Metallo-hydrolase/oxidoreductase"/>
    <property type="match status" value="1"/>
</dbReference>
<evidence type="ECO:0000256" key="3">
    <source>
        <dbReference type="ARBA" id="ARBA00022801"/>
    </source>
</evidence>
<dbReference type="Gene3D" id="3.60.15.10">
    <property type="entry name" value="Ribonuclease Z/Hydroxyacylglutathione hydrolase-like"/>
    <property type="match status" value="1"/>
</dbReference>
<sequence>MELTRRTFLHGAGAGLALAVTGAARTGWTATTLNLGSAELTTLSDGYLVQPRNFVLGGMPEAEYMPILRRHGLSPEEFRPECNVTLFRDGDRVVLFDAGSGSGFLPTVGTLPEAMDAIGLNPEDVTHVVFTHGHADHLWGVLDDFDEPFFPNAKHMMGRVEFDYWFDPDTVNRIAPTRTNMAVGAKRRLDLLADRITLFDDGEEILPNVAARMTPGHTPGHMSFEIRGGSESVMILGDAVTNHHINFERPEMGSAVDQDRQMGADTRVLLLDQIAHAQMGVIGFHLPQGGIGRVERLGDAYRYVPETG</sequence>
<dbReference type="CDD" id="cd07720">
    <property type="entry name" value="OPHC2-like_MBL-fold"/>
    <property type="match status" value="1"/>
</dbReference>
<keyword evidence="3" id="KW-0378">Hydrolase</keyword>
<proteinExistence type="inferred from homology"/>
<dbReference type="EMBL" id="FNVD01000011">
    <property type="protein sequence ID" value="SEG12234.1"/>
    <property type="molecule type" value="Genomic_DNA"/>
</dbReference>
<evidence type="ECO:0000313" key="7">
    <source>
        <dbReference type="Proteomes" id="UP000236742"/>
    </source>
</evidence>
<keyword evidence="2" id="KW-0479">Metal-binding</keyword>
<dbReference type="InterPro" id="IPR036866">
    <property type="entry name" value="RibonucZ/Hydroxyglut_hydro"/>
</dbReference>
<protein>
    <submittedName>
        <fullName evidence="6">Glyoxylase, beta-lactamase superfamily II</fullName>
    </submittedName>
</protein>
<dbReference type="PANTHER" id="PTHR42978">
    <property type="entry name" value="QUORUM-QUENCHING LACTONASE YTNP-RELATED-RELATED"/>
    <property type="match status" value="1"/>
</dbReference>
<evidence type="ECO:0000256" key="4">
    <source>
        <dbReference type="ARBA" id="ARBA00022833"/>
    </source>
</evidence>
<dbReference type="PANTHER" id="PTHR42978:SF6">
    <property type="entry name" value="QUORUM-QUENCHING LACTONASE YTNP-RELATED"/>
    <property type="match status" value="1"/>
</dbReference>
<name>A0A1H5XKD2_9RHOB</name>
<dbReference type="SMART" id="SM00849">
    <property type="entry name" value="Lactamase_B"/>
    <property type="match status" value="1"/>
</dbReference>
<evidence type="ECO:0000259" key="5">
    <source>
        <dbReference type="SMART" id="SM00849"/>
    </source>
</evidence>